<feature type="transmembrane region" description="Helical" evidence="1">
    <location>
        <begin position="122"/>
        <end position="143"/>
    </location>
</feature>
<feature type="transmembrane region" description="Helical" evidence="1">
    <location>
        <begin position="200"/>
        <end position="220"/>
    </location>
</feature>
<feature type="transmembrane region" description="Helical" evidence="1">
    <location>
        <begin position="54"/>
        <end position="76"/>
    </location>
</feature>
<sequence>MTAGNGAPAPAGRPGGGRGTSGRILALAAAWGIAGAAIVGLDLLVVGYPPPVDAAEWIAVAVNGTGLAVASGLAVLCWLGHRLWLAALVPAAVLLAATIAELAEPRTRVVIHGERLTIGDPWLGAVAASWPVLLLATTLTALYQARLARRPLPPLYGSGAAPPPERPRWRRALVLAAAGGAAAGVLVPLALPLARVPAAVVVWGAVGYAAAFAIAVLLAVRPALAAPSAVLLGAALLASMDARALTLGEPATVFLALWPAYLALALLTALAEWAVRAIVRAVRRRRPPAPPTETGDREHVV</sequence>
<dbReference type="Proteomes" id="UP000237846">
    <property type="component" value="Unassembled WGS sequence"/>
</dbReference>
<protein>
    <submittedName>
        <fullName evidence="2">Uncharacterized protein</fullName>
    </submittedName>
</protein>
<proteinExistence type="predicted"/>
<comment type="caution">
    <text evidence="2">The sequence shown here is derived from an EMBL/GenBank/DDBJ whole genome shotgun (WGS) entry which is preliminary data.</text>
</comment>
<name>A0A2T0Q0I5_9ACTN</name>
<gene>
    <name evidence="2" type="ORF">CLV72_106349</name>
</gene>
<dbReference type="EMBL" id="PVZC01000006">
    <property type="protein sequence ID" value="PRX97312.1"/>
    <property type="molecule type" value="Genomic_DNA"/>
</dbReference>
<feature type="transmembrane region" description="Helical" evidence="1">
    <location>
        <begin position="172"/>
        <end position="194"/>
    </location>
</feature>
<keyword evidence="1" id="KW-1133">Transmembrane helix</keyword>
<reference evidence="2 3" key="1">
    <citation type="submission" date="2018-03" db="EMBL/GenBank/DDBJ databases">
        <title>Genomic Encyclopedia of Archaeal and Bacterial Type Strains, Phase II (KMG-II): from individual species to whole genera.</title>
        <authorList>
            <person name="Goeker M."/>
        </authorList>
    </citation>
    <scope>NUCLEOTIDE SEQUENCE [LARGE SCALE GENOMIC DNA]</scope>
    <source>
        <strain evidence="2 3">DSM 45601</strain>
    </source>
</reference>
<keyword evidence="3" id="KW-1185">Reference proteome</keyword>
<evidence type="ECO:0000313" key="2">
    <source>
        <dbReference type="EMBL" id="PRX97312.1"/>
    </source>
</evidence>
<feature type="transmembrane region" description="Helical" evidence="1">
    <location>
        <begin position="229"/>
        <end position="247"/>
    </location>
</feature>
<accession>A0A2T0Q0I5</accession>
<feature type="transmembrane region" description="Helical" evidence="1">
    <location>
        <begin position="253"/>
        <end position="275"/>
    </location>
</feature>
<dbReference type="RefSeq" id="WP_106249286.1">
    <property type="nucleotide sequence ID" value="NZ_PVZC01000006.1"/>
</dbReference>
<keyword evidence="1" id="KW-0812">Transmembrane</keyword>
<feature type="transmembrane region" description="Helical" evidence="1">
    <location>
        <begin position="83"/>
        <end position="102"/>
    </location>
</feature>
<feature type="transmembrane region" description="Helical" evidence="1">
    <location>
        <begin position="24"/>
        <end position="48"/>
    </location>
</feature>
<evidence type="ECO:0000313" key="3">
    <source>
        <dbReference type="Proteomes" id="UP000237846"/>
    </source>
</evidence>
<keyword evidence="1" id="KW-0472">Membrane</keyword>
<evidence type="ECO:0000256" key="1">
    <source>
        <dbReference type="SAM" id="Phobius"/>
    </source>
</evidence>
<dbReference type="AlphaFoldDB" id="A0A2T0Q0I5"/>
<organism evidence="2 3">
    <name type="scientific">Allonocardiopsis opalescens</name>
    <dbReference type="NCBI Taxonomy" id="1144618"/>
    <lineage>
        <taxon>Bacteria</taxon>
        <taxon>Bacillati</taxon>
        <taxon>Actinomycetota</taxon>
        <taxon>Actinomycetes</taxon>
        <taxon>Streptosporangiales</taxon>
        <taxon>Allonocardiopsis</taxon>
    </lineage>
</organism>